<evidence type="ECO:0000256" key="7">
    <source>
        <dbReference type="ARBA" id="ARBA00023033"/>
    </source>
</evidence>
<sequence>MSPQHFDILIIGAGLSGIGTAVHLRREHPQRSMAIIERRARLGGTWDLFRYPGIRSDSDMASFGYRFKPWDSDKVLADGPSIRSYITETAKEHGIAETIQYGLNITASNWSSEQQRWVLRAEDVETGESRTLTCHFLINCSGYYNYAEGYRPHFEGEEDFKGQIVHPQHWPEQLDYAGKRVVVIGSGATAVTVVPAMARQAAHVTMLQRSPSYVFSLPDTDKMAMALRRYLPRGLAYRIVRGRNIAVQRGLYLACRRWPKRMRKFLIGQVRKQVGPDFDMRHFTPRYMPWDERLCAVPDGDLFVALREGRASVETDTIERFTENGILLKSGKQLEADIIITATGLNLQMMGGMELTVDDAPMPLNEQMTYKGAMIQNVPNFLWVFGYTNAPWTLKSDIAGRYLCRLLRHMDEHGNAVAVPRDDSGANALDEGILDSLQSGYVQRGKASLPRQGRSGPWRVLMHYGKDKKVLLDEPIDDGCLEFQPVRAAAADSAAPEPMAA</sequence>
<evidence type="ECO:0000313" key="9">
    <source>
        <dbReference type="Proteomes" id="UP000192342"/>
    </source>
</evidence>
<dbReference type="STRING" id="1317117.ATO7_09127"/>
<keyword evidence="9" id="KW-1185">Reference proteome</keyword>
<comment type="caution">
    <text evidence="8">The sequence shown here is derived from an EMBL/GenBank/DDBJ whole genome shotgun (WGS) entry which is preliminary data.</text>
</comment>
<dbReference type="OrthoDB" id="312624at2"/>
<dbReference type="GO" id="GO:0050660">
    <property type="term" value="F:flavin adenine dinucleotide binding"/>
    <property type="evidence" value="ECO:0007669"/>
    <property type="project" value="InterPro"/>
</dbReference>
<organism evidence="8 9">
    <name type="scientific">Oceanococcus atlanticus</name>
    <dbReference type="NCBI Taxonomy" id="1317117"/>
    <lineage>
        <taxon>Bacteria</taxon>
        <taxon>Pseudomonadati</taxon>
        <taxon>Pseudomonadota</taxon>
        <taxon>Gammaproteobacteria</taxon>
        <taxon>Chromatiales</taxon>
        <taxon>Oceanococcaceae</taxon>
        <taxon>Oceanococcus</taxon>
    </lineage>
</organism>
<dbReference type="EMBL" id="AQQV01000002">
    <property type="protein sequence ID" value="ORE87191.1"/>
    <property type="molecule type" value="Genomic_DNA"/>
</dbReference>
<evidence type="ECO:0000256" key="4">
    <source>
        <dbReference type="ARBA" id="ARBA00022827"/>
    </source>
</evidence>
<dbReference type="Pfam" id="PF00743">
    <property type="entry name" value="FMO-like"/>
    <property type="match status" value="1"/>
</dbReference>
<reference evidence="8 9" key="1">
    <citation type="submission" date="2013-04" db="EMBL/GenBank/DDBJ databases">
        <title>Oceanococcus atlanticus 22II-S10r2 Genome Sequencing.</title>
        <authorList>
            <person name="Lai Q."/>
            <person name="Li G."/>
            <person name="Shao Z."/>
        </authorList>
    </citation>
    <scope>NUCLEOTIDE SEQUENCE [LARGE SCALE GENOMIC DNA]</scope>
    <source>
        <strain evidence="8 9">22II-S10r2</strain>
    </source>
</reference>
<gene>
    <name evidence="8" type="ORF">ATO7_09127</name>
</gene>
<dbReference type="RefSeq" id="WP_083561393.1">
    <property type="nucleotide sequence ID" value="NZ_AQQV01000002.1"/>
</dbReference>
<dbReference type="PANTHER" id="PTHR43872:SF1">
    <property type="entry name" value="MONOOXYGENASE, PUTATIVE (AFU_ORTHOLOGUE AFUA_8G02570)-RELATED"/>
    <property type="match status" value="1"/>
</dbReference>
<dbReference type="InterPro" id="IPR036188">
    <property type="entry name" value="FAD/NAD-bd_sf"/>
</dbReference>
<evidence type="ECO:0000256" key="5">
    <source>
        <dbReference type="ARBA" id="ARBA00022857"/>
    </source>
</evidence>
<dbReference type="AlphaFoldDB" id="A0A1Y1SE41"/>
<comment type="cofactor">
    <cofactor evidence="1">
        <name>FAD</name>
        <dbReference type="ChEBI" id="CHEBI:57692"/>
    </cofactor>
</comment>
<evidence type="ECO:0000256" key="1">
    <source>
        <dbReference type="ARBA" id="ARBA00001974"/>
    </source>
</evidence>
<dbReference type="GO" id="GO:0004499">
    <property type="term" value="F:N,N-dimethylaniline monooxygenase activity"/>
    <property type="evidence" value="ECO:0007669"/>
    <property type="project" value="InterPro"/>
</dbReference>
<dbReference type="FunFam" id="3.50.50.60:FF:000228">
    <property type="entry name" value="FAD-containing monooxygenase EthA"/>
    <property type="match status" value="1"/>
</dbReference>
<dbReference type="Pfam" id="PF13450">
    <property type="entry name" value="NAD_binding_8"/>
    <property type="match status" value="1"/>
</dbReference>
<dbReference type="FunFam" id="3.50.50.60:FF:000384">
    <property type="entry name" value="FAD-containing monooxygenase MymA"/>
    <property type="match status" value="1"/>
</dbReference>
<dbReference type="InterPro" id="IPR051820">
    <property type="entry name" value="FAD-binding_MO"/>
</dbReference>
<evidence type="ECO:0000256" key="2">
    <source>
        <dbReference type="ARBA" id="ARBA00010139"/>
    </source>
</evidence>
<comment type="similarity">
    <text evidence="2">Belongs to the FAD-binding monooxygenase family.</text>
</comment>
<evidence type="ECO:0000313" key="8">
    <source>
        <dbReference type="EMBL" id="ORE87191.1"/>
    </source>
</evidence>
<dbReference type="Gene3D" id="3.50.50.60">
    <property type="entry name" value="FAD/NAD(P)-binding domain"/>
    <property type="match status" value="3"/>
</dbReference>
<keyword evidence="6" id="KW-0560">Oxidoreductase</keyword>
<dbReference type="PANTHER" id="PTHR43872">
    <property type="entry name" value="MONOOXYGENASE, PUTATIVE (AFU_ORTHOLOGUE AFUA_8G02570)-RELATED"/>
    <property type="match status" value="1"/>
</dbReference>
<name>A0A1Y1SE41_9GAMM</name>
<dbReference type="InterPro" id="IPR020946">
    <property type="entry name" value="Flavin_mOase-like"/>
</dbReference>
<keyword evidence="4" id="KW-0274">FAD</keyword>
<dbReference type="SUPFAM" id="SSF51905">
    <property type="entry name" value="FAD/NAD(P)-binding domain"/>
    <property type="match status" value="1"/>
</dbReference>
<dbReference type="Proteomes" id="UP000192342">
    <property type="component" value="Unassembled WGS sequence"/>
</dbReference>
<evidence type="ECO:0000256" key="6">
    <source>
        <dbReference type="ARBA" id="ARBA00023002"/>
    </source>
</evidence>
<protein>
    <submittedName>
        <fullName evidence="8">Monooxygenase</fullName>
    </submittedName>
</protein>
<accession>A0A1Y1SE41</accession>
<keyword evidence="7 8" id="KW-0503">Monooxygenase</keyword>
<proteinExistence type="inferred from homology"/>
<evidence type="ECO:0000256" key="3">
    <source>
        <dbReference type="ARBA" id="ARBA00022630"/>
    </source>
</evidence>
<keyword evidence="5" id="KW-0521">NADP</keyword>
<dbReference type="GO" id="GO:0050661">
    <property type="term" value="F:NADP binding"/>
    <property type="evidence" value="ECO:0007669"/>
    <property type="project" value="InterPro"/>
</dbReference>
<dbReference type="PRINTS" id="PR00469">
    <property type="entry name" value="PNDRDTASEII"/>
</dbReference>
<keyword evidence="3" id="KW-0285">Flavoprotein</keyword>